<evidence type="ECO:0000313" key="3">
    <source>
        <dbReference type="Proteomes" id="UP000245771"/>
    </source>
</evidence>
<evidence type="ECO:0000313" key="2">
    <source>
        <dbReference type="EMBL" id="PWN31781.1"/>
    </source>
</evidence>
<dbReference type="AlphaFoldDB" id="A0A316V5J5"/>
<dbReference type="Proteomes" id="UP000245771">
    <property type="component" value="Unassembled WGS sequence"/>
</dbReference>
<feature type="chain" id="PRO_5016282363" evidence="1">
    <location>
        <begin position="19"/>
        <end position="270"/>
    </location>
</feature>
<organism evidence="2 3">
    <name type="scientific">Meira miltonrushii</name>
    <dbReference type="NCBI Taxonomy" id="1280837"/>
    <lineage>
        <taxon>Eukaryota</taxon>
        <taxon>Fungi</taxon>
        <taxon>Dikarya</taxon>
        <taxon>Basidiomycota</taxon>
        <taxon>Ustilaginomycotina</taxon>
        <taxon>Exobasidiomycetes</taxon>
        <taxon>Exobasidiales</taxon>
        <taxon>Brachybasidiaceae</taxon>
        <taxon>Meira</taxon>
    </lineage>
</organism>
<proteinExistence type="predicted"/>
<dbReference type="GeneID" id="37023293"/>
<sequence length="270" mass="28408">MKLLNFFTLFTAVIMVMAISTMAMPHTLDKRNGASIAGSFVTISQLIAQLDQAQQAAGQTGTPDFSKASGFLVQLAQTAEAADAGLNGLGNNKLDDGSAHSIKSSLQSSASSVRSITALIQKGKEWFAKNNATQKVIQILQANIAQFHQLFANLNAHVTSNYVQAYAHSEKRFICAMVDAVAALDKNAVSGGAVSFCNNGGDGGEPDDASSLDAFNNGITPSGFETCNNSPTMFFQEAYNSKTLGKTTQCTSGQNVVPNSFGVPINPLLL</sequence>
<evidence type="ECO:0000256" key="1">
    <source>
        <dbReference type="SAM" id="SignalP"/>
    </source>
</evidence>
<accession>A0A316V5J5</accession>
<dbReference type="EMBL" id="KZ819607">
    <property type="protein sequence ID" value="PWN31781.1"/>
    <property type="molecule type" value="Genomic_DNA"/>
</dbReference>
<keyword evidence="3" id="KW-1185">Reference proteome</keyword>
<protein>
    <submittedName>
        <fullName evidence="2">Uncharacterized protein</fullName>
    </submittedName>
</protein>
<reference evidence="2 3" key="1">
    <citation type="journal article" date="2018" name="Mol. Biol. Evol.">
        <title>Broad Genomic Sampling Reveals a Smut Pathogenic Ancestry of the Fungal Clade Ustilaginomycotina.</title>
        <authorList>
            <person name="Kijpornyongpan T."/>
            <person name="Mondo S.J."/>
            <person name="Barry K."/>
            <person name="Sandor L."/>
            <person name="Lee J."/>
            <person name="Lipzen A."/>
            <person name="Pangilinan J."/>
            <person name="LaButti K."/>
            <person name="Hainaut M."/>
            <person name="Henrissat B."/>
            <person name="Grigoriev I.V."/>
            <person name="Spatafora J.W."/>
            <person name="Aime M.C."/>
        </authorList>
    </citation>
    <scope>NUCLEOTIDE SEQUENCE [LARGE SCALE GENOMIC DNA]</scope>
    <source>
        <strain evidence="2 3">MCA 3882</strain>
    </source>
</reference>
<dbReference type="RefSeq" id="XP_025352083.1">
    <property type="nucleotide sequence ID" value="XM_025501512.1"/>
</dbReference>
<keyword evidence="1" id="KW-0732">Signal</keyword>
<dbReference type="InParanoid" id="A0A316V5J5"/>
<name>A0A316V5J5_9BASI</name>
<gene>
    <name evidence="2" type="ORF">FA14DRAFT_186266</name>
</gene>
<feature type="signal peptide" evidence="1">
    <location>
        <begin position="1"/>
        <end position="18"/>
    </location>
</feature>